<evidence type="ECO:0000313" key="3">
    <source>
        <dbReference type="Proteomes" id="UP000650467"/>
    </source>
</evidence>
<evidence type="ECO:0000313" key="2">
    <source>
        <dbReference type="EMBL" id="KAG2430170.1"/>
    </source>
</evidence>
<dbReference type="OrthoDB" id="10623647at2759"/>
<protein>
    <recommendedName>
        <fullName evidence="4">MYND-type domain-containing protein</fullName>
    </recommendedName>
</protein>
<keyword evidence="3" id="KW-1185">Reference proteome</keyword>
<name>A0A835T0G0_CHLIN</name>
<comment type="caution">
    <text evidence="2">The sequence shown here is derived from an EMBL/GenBank/DDBJ whole genome shotgun (WGS) entry which is preliminary data.</text>
</comment>
<reference evidence="2" key="1">
    <citation type="journal article" date="2020" name="bioRxiv">
        <title>Comparative genomics of Chlamydomonas.</title>
        <authorList>
            <person name="Craig R.J."/>
            <person name="Hasan A.R."/>
            <person name="Ness R.W."/>
            <person name="Keightley P.D."/>
        </authorList>
    </citation>
    <scope>NUCLEOTIDE SEQUENCE</scope>
    <source>
        <strain evidence="2">SAG 7.73</strain>
    </source>
</reference>
<accession>A0A835T0G0</accession>
<dbReference type="AlphaFoldDB" id="A0A835T0G0"/>
<dbReference type="Proteomes" id="UP000650467">
    <property type="component" value="Unassembled WGS sequence"/>
</dbReference>
<feature type="compositionally biased region" description="Low complexity" evidence="1">
    <location>
        <begin position="554"/>
        <end position="579"/>
    </location>
</feature>
<proteinExistence type="predicted"/>
<dbReference type="PANTHER" id="PTHR47570">
    <property type="entry name" value="ZINC ION BINDING PROTEIN"/>
    <property type="match status" value="1"/>
</dbReference>
<sequence>MPPRAQRAAQLGPVEDSAAWRNLKELSECELAAPLTPRVRRLLAAVIFSTQASNPEVQRAWSSAWAQPKLRIGLFVVLSTCTRRLVQLSLLPDADDDETYAALYPCFLGLGNVFRDVVRGVQGFQVAADAISEAIRLAVDSQLPAALARLAAAAAQAETRQAQRRVALLRAARSVRALRAADAGGASASSFLLVGGSCIELLTAFLVTAADISESGRDFSALERALEDSGALGAAARAVISLAAAGAEVDAAKLAAAAAVGAVGGSAAGGRAPAAAGGRGDAREDALAARNIAAKHVLRVCKCVHIMWELYARVTNPNAEAAAAAAAAAAGPAAVAAAAAAAARQAAKLQWLERVLSHPAVQHLLLQHLLAQVVAADGGSVYGPTLTPRLPALMVPLLYTTCHTLGYIDAAAGGGATRSTGAPGELAMLLLSDATNAALDMWALASLQDAAGTAAGAAEHDGGSGSSSGSGQGFAHQPGIAAFEPRPDWPPGAPWKQAYGAVVLGRAASGGRSGRLRRPPVPMAALEALRCGCLVAATKALVLAFSNRKLQAQQRQQQRQQQQGTAEAEAGVSGGAAPAHEADLQGDVRALRRPLARVAHACVDTAAATGADLGHSGMDGKGPNEEVYHEAVAAVGIVEHLMSPCGGPRIPPLPAGHNELLTLLPAPLPSQAAALSSGYLPALERLLRALHRTRGSERQRGHRLLGGFGLFASHVRSFVPTWAAAFAYGQPQEVASLVATCASVMRLLVLSVDVLRPPGTSVTLRTAATYTVAVQVHNDTPGEMAMRRGLLHGPNMLRGLLDWLADSTAGESAAALATAAGLAPGECWWQRQWSRRLALQPPAGGPGGSSAGGSDSCGSTAVGWGLPGPVLQALALSSFTLRRWLLSMSRAAQHLCTQAHGVALVAADFLPGDTLSKAMYAIPSDPGAALDDDCGHAGTHGRAAAGVARMTFQAAAPLMHAFALCEEHAAAARARAGNNSSGGAAAAAAGGAESGEAKAVAAEAAAAAAAWKQLLLECLPPCIMAAAQLVAVGPATHISRADLCWLVQALLQLLATWPEEASRRLGPLSMPTLPPVHVATALHAQVGMRLAASGRVEEVRVLKEALRVAQAVQERDGGLAPGEREALQAGCTATASWCEVGERAPLEPDWARRVGALLPPPGLAAELLGLGAGVGSALDGCSNEECVAMPGDSAAGAPARRCGGRCGGAVSYCCETCQAAHWKAAHKSACGKK</sequence>
<feature type="compositionally biased region" description="Gly residues" evidence="1">
    <location>
        <begin position="463"/>
        <end position="472"/>
    </location>
</feature>
<dbReference type="PANTHER" id="PTHR47570:SF1">
    <property type="entry name" value="ZINC ION BINDING PROTEIN"/>
    <property type="match status" value="1"/>
</dbReference>
<evidence type="ECO:0000256" key="1">
    <source>
        <dbReference type="SAM" id="MobiDB-lite"/>
    </source>
</evidence>
<feature type="region of interest" description="Disordered" evidence="1">
    <location>
        <begin position="554"/>
        <end position="580"/>
    </location>
</feature>
<gene>
    <name evidence="2" type="ORF">HXX76_010269</name>
</gene>
<dbReference type="EMBL" id="JAEHOC010000028">
    <property type="protein sequence ID" value="KAG2430170.1"/>
    <property type="molecule type" value="Genomic_DNA"/>
</dbReference>
<evidence type="ECO:0008006" key="4">
    <source>
        <dbReference type="Google" id="ProtNLM"/>
    </source>
</evidence>
<organism evidence="2 3">
    <name type="scientific">Chlamydomonas incerta</name>
    <dbReference type="NCBI Taxonomy" id="51695"/>
    <lineage>
        <taxon>Eukaryota</taxon>
        <taxon>Viridiplantae</taxon>
        <taxon>Chlorophyta</taxon>
        <taxon>core chlorophytes</taxon>
        <taxon>Chlorophyceae</taxon>
        <taxon>CS clade</taxon>
        <taxon>Chlamydomonadales</taxon>
        <taxon>Chlamydomonadaceae</taxon>
        <taxon>Chlamydomonas</taxon>
    </lineage>
</organism>
<feature type="region of interest" description="Disordered" evidence="1">
    <location>
        <begin position="456"/>
        <end position="491"/>
    </location>
</feature>